<evidence type="ECO:0000313" key="3">
    <source>
        <dbReference type="EMBL" id="CAB4194115.1"/>
    </source>
</evidence>
<dbReference type="EMBL" id="LR797201">
    <property type="protein sequence ID" value="CAB4194115.1"/>
    <property type="molecule type" value="Genomic_DNA"/>
</dbReference>
<evidence type="ECO:0000313" key="2">
    <source>
        <dbReference type="EMBL" id="CAB4180227.1"/>
    </source>
</evidence>
<organism evidence="3">
    <name type="scientific">uncultured Caudovirales phage</name>
    <dbReference type="NCBI Taxonomy" id="2100421"/>
    <lineage>
        <taxon>Viruses</taxon>
        <taxon>Duplodnaviria</taxon>
        <taxon>Heunggongvirae</taxon>
        <taxon>Uroviricota</taxon>
        <taxon>Caudoviricetes</taxon>
        <taxon>Peduoviridae</taxon>
        <taxon>Maltschvirus</taxon>
        <taxon>Maltschvirus maltsch</taxon>
    </lineage>
</organism>
<protein>
    <submittedName>
        <fullName evidence="3">Uncharacterized protein</fullName>
    </submittedName>
</protein>
<name>A0A6J5RPC0_9CAUD</name>
<sequence length="581" mass="60986">MPNIVIDVAAEFTGKRAFDKAGKSASNLESTVGALGKKLALAFSAKAVFDFGKAAVKAFADDEKSAAILANTMKNLGLEFRNPAVEEFIKKLSAATGEVDDNLRPAMQKLLQVTGSVSESQKLMTLALDVAAGSGVDLQTVVSDLAAAHAGNTKGLKKYALGLTAAQLKTIKFEDVTDKLGKTFKGSAAQGAKTLAGQMKILATAAGEAQETIGGGLVEAFRILSGNNGITDITGKMEDFSQQVSDTVVGLALLIDKIKEIPIVGAGTNEFFKHWFDLAQLQFPGLKFATDAAKYLQHLAQTQTKPFQIGMSVTGATDYYDSIARKEAAALAKKLAADKKAAAAKLALDKKDAANKAILSKASAMFDLEKISIEAALKGKISDDEKLRLELQRAILNEDAALADTLQKRLEASQRATAALQGQITGITPPVDPFAQTLETLQSIATLLATISGTPFRLSTGNQSAILGDLNLPNDIIQPNPNLKPDPIPVIVADPIPEPIATNNPFAGLGSNTGGFGFSLPDYLKSAIPQIQPAPITVNVTNTGSVIMQDEFVQVISDAIVKVNTLGNKALRAGQVDVNAG</sequence>
<dbReference type="EMBL" id="LR796999">
    <property type="protein sequence ID" value="CAB4180227.1"/>
    <property type="molecule type" value="Genomic_DNA"/>
</dbReference>
<evidence type="ECO:0000313" key="1">
    <source>
        <dbReference type="EMBL" id="CAB4167362.1"/>
    </source>
</evidence>
<gene>
    <name evidence="2" type="ORF">UFOVP1042_12</name>
    <name evidence="3" type="ORF">UFOVP1262_7</name>
    <name evidence="1" type="ORF">UFOVP863_12</name>
</gene>
<proteinExistence type="predicted"/>
<dbReference type="EMBL" id="LR796801">
    <property type="protein sequence ID" value="CAB4167362.1"/>
    <property type="molecule type" value="Genomic_DNA"/>
</dbReference>
<reference evidence="3" key="1">
    <citation type="submission" date="2020-05" db="EMBL/GenBank/DDBJ databases">
        <authorList>
            <person name="Chiriac C."/>
            <person name="Salcher M."/>
            <person name="Ghai R."/>
            <person name="Kavagutti S V."/>
        </authorList>
    </citation>
    <scope>NUCLEOTIDE SEQUENCE</scope>
</reference>
<accession>A0A6J5RPC0</accession>